<keyword evidence="5" id="KW-0997">Cell inner membrane</keyword>
<feature type="transmembrane region" description="Helical" evidence="10">
    <location>
        <begin position="36"/>
        <end position="53"/>
    </location>
</feature>
<feature type="region of interest" description="Disordered" evidence="9">
    <location>
        <begin position="341"/>
        <end position="369"/>
    </location>
</feature>
<evidence type="ECO:0000256" key="4">
    <source>
        <dbReference type="ARBA" id="ARBA00022475"/>
    </source>
</evidence>
<dbReference type="EMBL" id="FNLO01000001">
    <property type="protein sequence ID" value="SDV46271.1"/>
    <property type="molecule type" value="Genomic_DNA"/>
</dbReference>
<keyword evidence="7 10" id="KW-1133">Transmembrane helix</keyword>
<dbReference type="InterPro" id="IPR042194">
    <property type="entry name" value="FHIPEP_1"/>
</dbReference>
<keyword evidence="6 10" id="KW-0812">Transmembrane</keyword>
<dbReference type="InterPro" id="IPR042193">
    <property type="entry name" value="FHIPEP_3"/>
</dbReference>
<proteinExistence type="inferred from homology"/>
<dbReference type="GO" id="GO:0009306">
    <property type="term" value="P:protein secretion"/>
    <property type="evidence" value="ECO:0007669"/>
    <property type="project" value="InterPro"/>
</dbReference>
<reference evidence="12" key="1">
    <citation type="submission" date="2016-09" db="EMBL/GenBank/DDBJ databases">
        <authorList>
            <person name="Varghese N."/>
            <person name="Submissions S."/>
        </authorList>
    </citation>
    <scope>NUCLEOTIDE SEQUENCE [LARGE SCALE GENOMIC DNA]</scope>
    <source>
        <strain evidence="12">JS23</strain>
    </source>
</reference>
<gene>
    <name evidence="11" type="ORF">SAMN05216551_101217</name>
</gene>
<dbReference type="PIRSF" id="PIRSF005419">
    <property type="entry name" value="FlhA"/>
    <property type="match status" value="1"/>
</dbReference>
<dbReference type="Gene3D" id="1.10.8.540">
    <property type="entry name" value="FHIPEP family, domain 3"/>
    <property type="match status" value="1"/>
</dbReference>
<comment type="subcellular location">
    <subcellularLocation>
        <location evidence="1">Cell inner membrane</location>
        <topology evidence="1">Multi-pass membrane protein</topology>
    </subcellularLocation>
</comment>
<name>A0A1H2PJ22_9BURK</name>
<dbReference type="PANTHER" id="PTHR30161">
    <property type="entry name" value="FLAGELLAR EXPORT PROTEIN, MEMBRANE FLHA SUBUNIT-RELATED"/>
    <property type="match status" value="1"/>
</dbReference>
<dbReference type="InterPro" id="IPR006302">
    <property type="entry name" value="T3SS_HrcV"/>
</dbReference>
<evidence type="ECO:0000256" key="3">
    <source>
        <dbReference type="ARBA" id="ARBA00022448"/>
    </source>
</evidence>
<evidence type="ECO:0000256" key="8">
    <source>
        <dbReference type="ARBA" id="ARBA00023136"/>
    </source>
</evidence>
<evidence type="ECO:0000256" key="10">
    <source>
        <dbReference type="SAM" id="Phobius"/>
    </source>
</evidence>
<dbReference type="InterPro" id="IPR025505">
    <property type="entry name" value="FHIPEP_CS"/>
</dbReference>
<keyword evidence="3" id="KW-0813">Transport</keyword>
<sequence length="698" mass="75428">MLNPSRPRLGPAAAGRAVASGTARQWLGAFGRNPELAVLAMMLAIVTMLVVPLPAHVLDLLVGLNIVTAVLIFMSAFYIVEILGFSAFPAVLLVTTLFRLSLSVSTSRLILLEGRGGHIIETFGRFVIGENVLVGFVIFMIVTVVQFIVITKGAERVAEVGARFSLDAMPGKQMSIDADLRAGTIDMETAVRRRASLERESQLYGSFDGAMKFVKGDAIASMIVIVVNLAGGVGVGVGQQGMRMADALHRYTLLSIGDGLVAQIPALLIAMAAGFVVTRVSDKGVTLGRSIVEEVFASRPGLLATAGVALGMGLVPGFPLPVFWTIALPLLWLWHRRRTPRGDPNRPDQASGAHAGAAPRRALDPADQPGPAPVVVRLPASVFAAEDWPARVERWHARLTDELGVSLPPFACQPSPHIEADRAELAIHEVPAGWSAVAFGCRRVLGAVDMVRGLDIPLRIVDEPSGGASIWVNDAQGERLRELGVSLRRADEVLYRDLCGVVARHIGELFGIQETKALLDRTERQYPDLVKETMRHMPVQRIAEVLQRLMREQVPIKHHKLVLETLAQWGAREKDVLTLVEHVRGALARYIAHRYTSDGMLNAIVFSGETEDIVRKGIRQTAGGTFLNLDPNEAAQLLDAVETAVEQSGFQAAEVVLITSVDIRRFARALIEPRLEALDVLSLGEIGDAGQVNVVCTV</sequence>
<dbReference type="PROSITE" id="PS00994">
    <property type="entry name" value="FHIPEP"/>
    <property type="match status" value="1"/>
</dbReference>
<dbReference type="InterPro" id="IPR001712">
    <property type="entry name" value="T3SS_FHIPEP"/>
</dbReference>
<evidence type="ECO:0000256" key="6">
    <source>
        <dbReference type="ARBA" id="ARBA00022692"/>
    </source>
</evidence>
<evidence type="ECO:0000256" key="9">
    <source>
        <dbReference type="SAM" id="MobiDB-lite"/>
    </source>
</evidence>
<organism evidence="11 12">
    <name type="scientific">Chitinasiproducens palmae</name>
    <dbReference type="NCBI Taxonomy" id="1770053"/>
    <lineage>
        <taxon>Bacteria</taxon>
        <taxon>Pseudomonadati</taxon>
        <taxon>Pseudomonadota</taxon>
        <taxon>Betaproteobacteria</taxon>
        <taxon>Burkholderiales</taxon>
        <taxon>Burkholderiaceae</taxon>
        <taxon>Chitinasiproducens</taxon>
    </lineage>
</organism>
<feature type="transmembrane region" description="Helical" evidence="10">
    <location>
        <begin position="86"/>
        <end position="111"/>
    </location>
</feature>
<evidence type="ECO:0000256" key="5">
    <source>
        <dbReference type="ARBA" id="ARBA00022519"/>
    </source>
</evidence>
<dbReference type="GO" id="GO:0005886">
    <property type="term" value="C:plasma membrane"/>
    <property type="evidence" value="ECO:0007669"/>
    <property type="project" value="UniProtKB-SubCell"/>
</dbReference>
<dbReference type="RefSeq" id="WP_091903703.1">
    <property type="nucleotide sequence ID" value="NZ_FNLO01000001.1"/>
</dbReference>
<dbReference type="Gene3D" id="3.40.30.60">
    <property type="entry name" value="FHIPEP family, domain 1"/>
    <property type="match status" value="1"/>
</dbReference>
<dbReference type="NCBIfam" id="TIGR01399">
    <property type="entry name" value="hrcV"/>
    <property type="match status" value="1"/>
</dbReference>
<comment type="similarity">
    <text evidence="2">Belongs to the FHIPEP (flagella/HR/invasion proteins export pore) family.</text>
</comment>
<dbReference type="AlphaFoldDB" id="A0A1H2PJ22"/>
<dbReference type="Pfam" id="PF00771">
    <property type="entry name" value="FHIPEP"/>
    <property type="match status" value="1"/>
</dbReference>
<dbReference type="PRINTS" id="PR00949">
    <property type="entry name" value="TYPE3IMAPROT"/>
</dbReference>
<dbReference type="STRING" id="1770053.SAMN05216551_101217"/>
<feature type="transmembrane region" description="Helical" evidence="10">
    <location>
        <begin position="132"/>
        <end position="150"/>
    </location>
</feature>
<evidence type="ECO:0000256" key="1">
    <source>
        <dbReference type="ARBA" id="ARBA00004429"/>
    </source>
</evidence>
<evidence type="ECO:0000256" key="2">
    <source>
        <dbReference type="ARBA" id="ARBA00008835"/>
    </source>
</evidence>
<evidence type="ECO:0000256" key="7">
    <source>
        <dbReference type="ARBA" id="ARBA00022989"/>
    </source>
</evidence>
<dbReference type="NCBIfam" id="NF011865">
    <property type="entry name" value="PRK15337.1"/>
    <property type="match status" value="1"/>
</dbReference>
<dbReference type="Proteomes" id="UP000243719">
    <property type="component" value="Unassembled WGS sequence"/>
</dbReference>
<keyword evidence="12" id="KW-1185">Reference proteome</keyword>
<feature type="transmembrane region" description="Helical" evidence="10">
    <location>
        <begin position="301"/>
        <end position="334"/>
    </location>
</feature>
<dbReference type="Gene3D" id="3.40.50.12790">
    <property type="entry name" value="FHIPEP family, domain 4"/>
    <property type="match status" value="1"/>
</dbReference>
<accession>A0A1H2PJ22</accession>
<dbReference type="OrthoDB" id="9759185at2"/>
<protein>
    <submittedName>
        <fullName evidence="11">Type III secretion protein V</fullName>
    </submittedName>
</protein>
<keyword evidence="4" id="KW-1003">Cell membrane</keyword>
<evidence type="ECO:0000313" key="12">
    <source>
        <dbReference type="Proteomes" id="UP000243719"/>
    </source>
</evidence>
<feature type="transmembrane region" description="Helical" evidence="10">
    <location>
        <begin position="259"/>
        <end position="281"/>
    </location>
</feature>
<dbReference type="InterPro" id="IPR042196">
    <property type="entry name" value="FHIPEP_4"/>
</dbReference>
<evidence type="ECO:0000313" key="11">
    <source>
        <dbReference type="EMBL" id="SDV46271.1"/>
    </source>
</evidence>
<feature type="transmembrane region" description="Helical" evidence="10">
    <location>
        <begin position="60"/>
        <end position="80"/>
    </location>
</feature>
<dbReference type="PANTHER" id="PTHR30161:SF2">
    <property type="entry name" value="INVASION PROTEIN INVA"/>
    <property type="match status" value="1"/>
</dbReference>
<feature type="transmembrane region" description="Helical" evidence="10">
    <location>
        <begin position="218"/>
        <end position="238"/>
    </location>
</feature>
<keyword evidence="8 10" id="KW-0472">Membrane</keyword>